<accession>A0A6A1V962</accession>
<organism evidence="7 8">
    <name type="scientific">Morella rubra</name>
    <name type="common">Chinese bayberry</name>
    <dbReference type="NCBI Taxonomy" id="262757"/>
    <lineage>
        <taxon>Eukaryota</taxon>
        <taxon>Viridiplantae</taxon>
        <taxon>Streptophyta</taxon>
        <taxon>Embryophyta</taxon>
        <taxon>Tracheophyta</taxon>
        <taxon>Spermatophyta</taxon>
        <taxon>Magnoliopsida</taxon>
        <taxon>eudicotyledons</taxon>
        <taxon>Gunneridae</taxon>
        <taxon>Pentapetalae</taxon>
        <taxon>rosids</taxon>
        <taxon>fabids</taxon>
        <taxon>Fagales</taxon>
        <taxon>Myricaceae</taxon>
        <taxon>Morella</taxon>
    </lineage>
</organism>
<keyword evidence="1" id="KW-0479">Metal-binding</keyword>
<sequence length="424" mass="47346">MKLLKVFIHHGGSFGGEPLDYVGGTKEEVGDMDPDYITILDFNACLSDRGYFGSATLWYKLGGKSPHQQFTSLKTDGDVIDLLWRLESEDAQVIDVYVEHSVDVPTLVSEQDVIDFIRSQCPTEDSDEGVMGAKDSGQHGDSCNEVANDVGNKGGYEGGIEAGFEGDNGGDNEAVGFEGENTKRSGAATATTQWCPKILKKLETNKDLARNYICHWKSVGKFEVDHYFEARRVVDMTEKTCTCGRWQLNGIPCAHAVAAIYFDKQNPEDFIHRCYHMDTFREAYRFPIESMLGPDEWPKDDDNTILPPQYRRQPGRPRVARRRGLDEPDETYKVTRQGTCPKKKAQQTLGDVGTSQPEVDPPCPTPPHPPMELVVAQPLVGHTQCAANRPRKKMTPFVVHSYGAEFQWLNVDDVNTYGIELGML</sequence>
<comment type="caution">
    <text evidence="7">The sequence shown here is derived from an EMBL/GenBank/DDBJ whole genome shotgun (WGS) entry which is preliminary data.</text>
</comment>
<dbReference type="Pfam" id="PF04434">
    <property type="entry name" value="SWIM"/>
    <property type="match status" value="1"/>
</dbReference>
<dbReference type="PANTHER" id="PTHR31973">
    <property type="entry name" value="POLYPROTEIN, PUTATIVE-RELATED"/>
    <property type="match status" value="1"/>
</dbReference>
<gene>
    <name evidence="7" type="ORF">CJ030_MR7G005498</name>
</gene>
<evidence type="ECO:0000256" key="5">
    <source>
        <dbReference type="SAM" id="MobiDB-lite"/>
    </source>
</evidence>
<dbReference type="InterPro" id="IPR007527">
    <property type="entry name" value="Znf_SWIM"/>
</dbReference>
<feature type="compositionally biased region" description="Basic residues" evidence="5">
    <location>
        <begin position="313"/>
        <end position="322"/>
    </location>
</feature>
<evidence type="ECO:0000256" key="3">
    <source>
        <dbReference type="ARBA" id="ARBA00022833"/>
    </source>
</evidence>
<proteinExistence type="predicted"/>
<dbReference type="PANTHER" id="PTHR31973:SF187">
    <property type="entry name" value="MUTATOR TRANSPOSASE MUDRA PROTEIN"/>
    <property type="match status" value="1"/>
</dbReference>
<evidence type="ECO:0000256" key="4">
    <source>
        <dbReference type="PROSITE-ProRule" id="PRU00325"/>
    </source>
</evidence>
<feature type="compositionally biased region" description="Basic and acidic residues" evidence="5">
    <location>
        <begin position="323"/>
        <end position="333"/>
    </location>
</feature>
<keyword evidence="8" id="KW-1185">Reference proteome</keyword>
<dbReference type="GO" id="GO:0008270">
    <property type="term" value="F:zinc ion binding"/>
    <property type="evidence" value="ECO:0007669"/>
    <property type="project" value="UniProtKB-KW"/>
</dbReference>
<evidence type="ECO:0000256" key="1">
    <source>
        <dbReference type="ARBA" id="ARBA00022723"/>
    </source>
</evidence>
<keyword evidence="2 4" id="KW-0863">Zinc-finger</keyword>
<keyword evidence="3" id="KW-0862">Zinc</keyword>
<dbReference type="OrthoDB" id="1939383at2759"/>
<dbReference type="EMBL" id="RXIC02000025">
    <property type="protein sequence ID" value="KAB1207710.1"/>
    <property type="molecule type" value="Genomic_DNA"/>
</dbReference>
<dbReference type="PROSITE" id="PS50966">
    <property type="entry name" value="ZF_SWIM"/>
    <property type="match status" value="1"/>
</dbReference>
<dbReference type="Pfam" id="PF26130">
    <property type="entry name" value="PB1-like"/>
    <property type="match status" value="1"/>
</dbReference>
<name>A0A6A1V962_9ROSI</name>
<dbReference type="Proteomes" id="UP000516437">
    <property type="component" value="Chromosome 7"/>
</dbReference>
<evidence type="ECO:0000259" key="6">
    <source>
        <dbReference type="PROSITE" id="PS50966"/>
    </source>
</evidence>
<reference evidence="7 8" key="1">
    <citation type="journal article" date="2019" name="Plant Biotechnol. J.">
        <title>The red bayberry genome and genetic basis of sex determination.</title>
        <authorList>
            <person name="Jia H.M."/>
            <person name="Jia H.J."/>
            <person name="Cai Q.L."/>
            <person name="Wang Y."/>
            <person name="Zhao H.B."/>
            <person name="Yang W.F."/>
            <person name="Wang G.Y."/>
            <person name="Li Y.H."/>
            <person name="Zhan D.L."/>
            <person name="Shen Y.T."/>
            <person name="Niu Q.F."/>
            <person name="Chang L."/>
            <person name="Qiu J."/>
            <person name="Zhao L."/>
            <person name="Xie H.B."/>
            <person name="Fu W.Y."/>
            <person name="Jin J."/>
            <person name="Li X.W."/>
            <person name="Jiao Y."/>
            <person name="Zhou C.C."/>
            <person name="Tu T."/>
            <person name="Chai C.Y."/>
            <person name="Gao J.L."/>
            <person name="Fan L.J."/>
            <person name="van de Weg E."/>
            <person name="Wang J.Y."/>
            <person name="Gao Z.S."/>
        </authorList>
    </citation>
    <scope>NUCLEOTIDE SEQUENCE [LARGE SCALE GENOMIC DNA]</scope>
    <source>
        <tissue evidence="7">Leaves</tissue>
    </source>
</reference>
<evidence type="ECO:0000313" key="8">
    <source>
        <dbReference type="Proteomes" id="UP000516437"/>
    </source>
</evidence>
<evidence type="ECO:0000256" key="2">
    <source>
        <dbReference type="ARBA" id="ARBA00022771"/>
    </source>
</evidence>
<evidence type="ECO:0000313" key="7">
    <source>
        <dbReference type="EMBL" id="KAB1207710.1"/>
    </source>
</evidence>
<dbReference type="InterPro" id="IPR006564">
    <property type="entry name" value="Znf_PMZ"/>
</dbReference>
<protein>
    <recommendedName>
        <fullName evidence="6">SWIM-type domain-containing protein</fullName>
    </recommendedName>
</protein>
<feature type="domain" description="SWIM-type" evidence="6">
    <location>
        <begin position="222"/>
        <end position="264"/>
    </location>
</feature>
<feature type="compositionally biased region" description="Polar residues" evidence="5">
    <location>
        <begin position="346"/>
        <end position="356"/>
    </location>
</feature>
<dbReference type="AlphaFoldDB" id="A0A6A1V962"/>
<feature type="region of interest" description="Disordered" evidence="5">
    <location>
        <begin position="293"/>
        <end position="362"/>
    </location>
</feature>
<dbReference type="SMART" id="SM00575">
    <property type="entry name" value="ZnF_PMZ"/>
    <property type="match status" value="1"/>
</dbReference>
<dbReference type="InterPro" id="IPR058594">
    <property type="entry name" value="PB1-like_dom_pln"/>
</dbReference>